<dbReference type="EMBL" id="MF629150">
    <property type="protein sequence ID" value="ATU47030.1"/>
    <property type="molecule type" value="Genomic_DNA"/>
</dbReference>
<reference evidence="1 2" key="1">
    <citation type="journal article" date="2018" name="ISME J.">
        <title>Characterization of ecologically diverse viruses infecting co-occurring strains of cosmopolitan hyperhalophilic Bacteroidetes.</title>
        <authorList>
            <person name="Villamor J."/>
            <person name="Ramos-Barbero M.D."/>
            <person name="Gonzalez-Torres P."/>
            <person name="Gabaldon T."/>
            <person name="Rossello-Mora R."/>
            <person name="Meseguer I."/>
            <person name="Martinez-Garcia M."/>
            <person name="Santos F."/>
            <person name="Anton J."/>
        </authorList>
    </citation>
    <scope>NUCLEOTIDE SEQUENCE [LARGE SCALE GENOMIC DNA]</scope>
    <source>
        <strain evidence="1">SRUTV-1</strain>
    </source>
</reference>
<dbReference type="GeneID" id="40236467"/>
<accession>A0A2D3FAJ5</accession>
<sequence length="133" mass="15234">MANLPNYFVCPGCHSEEGFHKHPDAPRTSKTAICEDCGVRFLYQPDEDRSVSVGEAVYIVEHSIPYEGIIKVYGPFITRRRAEANGVPDHAYHRKESDVGDWNDDEYTSDPWIFDAGEKYSNDTYTLKKRTLQ</sequence>
<keyword evidence="2" id="KW-1185">Reference proteome</keyword>
<proteinExistence type="predicted"/>
<organism evidence="1 2">
    <name type="scientific">Salinibacter phage SRUTV-1</name>
    <dbReference type="NCBI Taxonomy" id="2684227"/>
    <lineage>
        <taxon>Viruses</taxon>
        <taxon>Duplodnaviria</taxon>
        <taxon>Heunggongvirae</taxon>
        <taxon>Uroviricota</taxon>
        <taxon>Caudoviricetes</taxon>
        <taxon>Kairosalinivirus</taxon>
        <taxon>Kairosalinivirus SRUTV1</taxon>
    </lineage>
</organism>
<name>A0A2D3FAJ5_9CAUD</name>
<evidence type="ECO:0000313" key="1">
    <source>
        <dbReference type="EMBL" id="ATU47030.1"/>
    </source>
</evidence>
<dbReference type="RefSeq" id="YP_009639669.1">
    <property type="nucleotide sequence ID" value="NC_042353.1"/>
</dbReference>
<dbReference type="Proteomes" id="UP000262103">
    <property type="component" value="Segment"/>
</dbReference>
<dbReference type="KEGG" id="vg:40236467"/>
<protein>
    <submittedName>
        <fullName evidence="1">Uncharacterized protein</fullName>
    </submittedName>
</protein>
<evidence type="ECO:0000313" key="2">
    <source>
        <dbReference type="Proteomes" id="UP000262103"/>
    </source>
</evidence>